<dbReference type="InterPro" id="IPR014721">
    <property type="entry name" value="Ribsml_uS5_D2-typ_fold_subgr"/>
</dbReference>
<comment type="similarity">
    <text evidence="3 16">Belongs to the diphosphomevalonate decarboxylase family.</text>
</comment>
<sequence>VPGAMAAERALAMATCTAPVNIAVIKYWGKRDTDLILPINSSLSVTLHQDQLKTTTTAAASRDFAEDRLWLNGEEVDVGHPRVQACLREVRRLARKRRGSSEDTATLGLLSYKVHIASENNFPTAAGLASSAAGYACLVSALARLYGVEDELSEVARRGSGSACRSMWGGFVQWQRGERPDGTDSLAHQVAPETHWPELRVLVLVVSGQKKPVASTVGMQTSVETSPLLKHRAEVVVPERLAQMIRHIRERDFEGFGQLAMRDSNQFHATCLDTFPPIFYLNDLSRHIIALAHRYNAHHGHTKVAYSFDAGPNAVIFALADTVDEFVEVVRRSFPPAANGDQFVRGLPVGLATLPQELVAAVVTEPVPGAVQYILHTKPGPGPQLVDDPSQHLLGADGLPRRRT</sequence>
<gene>
    <name evidence="20" type="primary">Mvd</name>
    <name evidence="20" type="ORF">MIOMAC_R07630</name>
</gene>
<protein>
    <recommendedName>
        <fullName evidence="5 16">Diphosphomevalonate decarboxylase</fullName>
        <ecNumber evidence="4 16">4.1.1.33</ecNumber>
    </recommendedName>
</protein>
<dbReference type="EC" id="4.1.1.33" evidence="4 16"/>
<dbReference type="InterPro" id="IPR036554">
    <property type="entry name" value="GHMP_kinase_C_sf"/>
</dbReference>
<evidence type="ECO:0000256" key="3">
    <source>
        <dbReference type="ARBA" id="ARBA00008831"/>
    </source>
</evidence>
<accession>A0A7K5JR48</accession>
<dbReference type="GO" id="GO:0005829">
    <property type="term" value="C:cytosol"/>
    <property type="evidence" value="ECO:0007669"/>
    <property type="project" value="InterPro"/>
</dbReference>
<organism evidence="20 21">
    <name type="scientific">Mionectes macconnelli</name>
    <name type="common">McConnell's flycatcher</name>
    <dbReference type="NCBI Taxonomy" id="254557"/>
    <lineage>
        <taxon>Eukaryota</taxon>
        <taxon>Metazoa</taxon>
        <taxon>Chordata</taxon>
        <taxon>Craniata</taxon>
        <taxon>Vertebrata</taxon>
        <taxon>Euteleostomi</taxon>
        <taxon>Archelosauria</taxon>
        <taxon>Archosauria</taxon>
        <taxon>Dinosauria</taxon>
        <taxon>Saurischia</taxon>
        <taxon>Theropoda</taxon>
        <taxon>Coelurosauria</taxon>
        <taxon>Aves</taxon>
        <taxon>Neognathae</taxon>
        <taxon>Neoaves</taxon>
        <taxon>Telluraves</taxon>
        <taxon>Australaves</taxon>
        <taxon>Passeriformes</taxon>
        <taxon>Tyrannidae</taxon>
        <taxon>Mionectes</taxon>
    </lineage>
</organism>
<comment type="function">
    <text evidence="1 16">Catalyzes the ATP dependent decarboxylation of (R)-5-diphosphomevalonate to form isopentenyl diphosphate (IPP). Functions in the mevalonate (MVA) pathway leading to isopentenyl diphosphate (IPP), a key precursor for the biosynthesis of isoprenoids and sterol synthesis.</text>
</comment>
<dbReference type="UniPathway" id="UPA00063"/>
<dbReference type="InterPro" id="IPR053859">
    <property type="entry name" value="MVD-like_N"/>
</dbReference>
<evidence type="ECO:0000256" key="15">
    <source>
        <dbReference type="ARBA" id="ARBA00048154"/>
    </source>
</evidence>
<dbReference type="PANTHER" id="PTHR10977">
    <property type="entry name" value="DIPHOSPHOMEVALONATE DECARBOXYLASE"/>
    <property type="match status" value="1"/>
</dbReference>
<evidence type="ECO:0000256" key="12">
    <source>
        <dbReference type="ARBA" id="ARBA00023166"/>
    </source>
</evidence>
<proteinExistence type="inferred from homology"/>
<dbReference type="AlphaFoldDB" id="A0A7K5JR48"/>
<dbReference type="FunFam" id="3.30.70.890:FF:000005">
    <property type="entry name" value="Diphosphomevalonate decarboxylase"/>
    <property type="match status" value="1"/>
</dbReference>
<dbReference type="Pfam" id="PF22700">
    <property type="entry name" value="MVD-like_N"/>
    <property type="match status" value="1"/>
</dbReference>
<evidence type="ECO:0000256" key="1">
    <source>
        <dbReference type="ARBA" id="ARBA00003812"/>
    </source>
</evidence>
<dbReference type="FunFam" id="3.30.230.10:FF:000018">
    <property type="entry name" value="Diphosphomevalonate decarboxylase"/>
    <property type="match status" value="1"/>
</dbReference>
<dbReference type="GO" id="GO:0004163">
    <property type="term" value="F:diphosphomevalonate decarboxylase activity"/>
    <property type="evidence" value="ECO:0007669"/>
    <property type="project" value="UniProtKB-UniRule"/>
</dbReference>
<evidence type="ECO:0000256" key="8">
    <source>
        <dbReference type="ARBA" id="ARBA00022840"/>
    </source>
</evidence>
<dbReference type="NCBIfam" id="TIGR01240">
    <property type="entry name" value="mevDPdecarb"/>
    <property type="match status" value="1"/>
</dbReference>
<keyword evidence="16" id="KW-0152">Cholesterol biosynthesis</keyword>
<comment type="catalytic activity">
    <reaction evidence="15 16">
        <text>(R)-5-diphosphomevalonate + ATP = isopentenyl diphosphate + ADP + phosphate + CO2</text>
        <dbReference type="Rhea" id="RHEA:23732"/>
        <dbReference type="ChEBI" id="CHEBI:16526"/>
        <dbReference type="ChEBI" id="CHEBI:30616"/>
        <dbReference type="ChEBI" id="CHEBI:43474"/>
        <dbReference type="ChEBI" id="CHEBI:57557"/>
        <dbReference type="ChEBI" id="CHEBI:128769"/>
        <dbReference type="ChEBI" id="CHEBI:456216"/>
        <dbReference type="EC" id="4.1.1.33"/>
    </reaction>
</comment>
<evidence type="ECO:0000256" key="5">
    <source>
        <dbReference type="ARBA" id="ARBA00019335"/>
    </source>
</evidence>
<evidence type="ECO:0000256" key="14">
    <source>
        <dbReference type="ARBA" id="ARBA00023239"/>
    </source>
</evidence>
<keyword evidence="7 16" id="KW-0547">Nucleotide-binding</keyword>
<dbReference type="Pfam" id="PF18376">
    <property type="entry name" value="MDD_C"/>
    <property type="match status" value="1"/>
</dbReference>
<evidence type="ECO:0000256" key="7">
    <source>
        <dbReference type="ARBA" id="ARBA00022741"/>
    </source>
</evidence>
<evidence type="ECO:0000256" key="2">
    <source>
        <dbReference type="ARBA" id="ARBA00004770"/>
    </source>
</evidence>
<feature type="region of interest" description="Disordered" evidence="17">
    <location>
        <begin position="381"/>
        <end position="404"/>
    </location>
</feature>
<evidence type="ECO:0000259" key="18">
    <source>
        <dbReference type="Pfam" id="PF18376"/>
    </source>
</evidence>
<evidence type="ECO:0000256" key="17">
    <source>
        <dbReference type="SAM" id="MobiDB-lite"/>
    </source>
</evidence>
<reference evidence="20 21" key="1">
    <citation type="submission" date="2019-09" db="EMBL/GenBank/DDBJ databases">
        <title>Bird 10,000 Genomes (B10K) Project - Family phase.</title>
        <authorList>
            <person name="Zhang G."/>
        </authorList>
    </citation>
    <scope>NUCLEOTIDE SEQUENCE [LARGE SCALE GENOMIC DNA]</scope>
    <source>
        <strain evidence="20">B10K-DU-003-16</strain>
        <tissue evidence="20">Mixed tissue sample</tissue>
    </source>
</reference>
<keyword evidence="8 16" id="KW-0067">ATP-binding</keyword>
<keyword evidence="21" id="KW-1185">Reference proteome</keyword>
<keyword evidence="11 16" id="KW-0443">Lipid metabolism</keyword>
<keyword evidence="10 16" id="KW-0756">Sterol biosynthesis</keyword>
<dbReference type="Proteomes" id="UP000525714">
    <property type="component" value="Unassembled WGS sequence"/>
</dbReference>
<dbReference type="InterPro" id="IPR041431">
    <property type="entry name" value="Mvd1_C"/>
</dbReference>
<dbReference type="SUPFAM" id="SSF55060">
    <property type="entry name" value="GHMP Kinase, C-terminal domain"/>
    <property type="match status" value="1"/>
</dbReference>
<keyword evidence="12 16" id="KW-1207">Sterol metabolism</keyword>
<evidence type="ECO:0000256" key="10">
    <source>
        <dbReference type="ARBA" id="ARBA00023011"/>
    </source>
</evidence>
<dbReference type="PANTHER" id="PTHR10977:SF3">
    <property type="entry name" value="DIPHOSPHOMEVALONATE DECARBOXYLASE"/>
    <property type="match status" value="1"/>
</dbReference>
<evidence type="ECO:0000256" key="13">
    <source>
        <dbReference type="ARBA" id="ARBA00023221"/>
    </source>
</evidence>
<evidence type="ECO:0000256" key="4">
    <source>
        <dbReference type="ARBA" id="ARBA00012296"/>
    </source>
</evidence>
<keyword evidence="14 16" id="KW-0456">Lyase</keyword>
<evidence type="ECO:0000313" key="21">
    <source>
        <dbReference type="Proteomes" id="UP000525714"/>
    </source>
</evidence>
<feature type="non-terminal residue" evidence="20">
    <location>
        <position position="404"/>
    </location>
</feature>
<dbReference type="InterPro" id="IPR020568">
    <property type="entry name" value="Ribosomal_Su5_D2-typ_SF"/>
</dbReference>
<dbReference type="InterPro" id="IPR005935">
    <property type="entry name" value="Mev_decarb"/>
</dbReference>
<evidence type="ECO:0000259" key="19">
    <source>
        <dbReference type="Pfam" id="PF22700"/>
    </source>
</evidence>
<keyword evidence="9 16" id="KW-0752">Steroid biosynthesis</keyword>
<comment type="pathway">
    <text evidence="2 16">Steroid biosynthesis; cholesterol biosynthesis.</text>
</comment>
<name>A0A7K5JR48_9TYRA</name>
<dbReference type="GO" id="GO:0019287">
    <property type="term" value="P:isopentenyl diphosphate biosynthetic process, mevalonate pathway"/>
    <property type="evidence" value="ECO:0007669"/>
    <property type="project" value="UniProtKB-UniRule"/>
</dbReference>
<dbReference type="InterPro" id="IPR029765">
    <property type="entry name" value="Mev_diP_decarb"/>
</dbReference>
<dbReference type="Gene3D" id="3.30.230.10">
    <property type="match status" value="1"/>
</dbReference>
<evidence type="ECO:0000256" key="11">
    <source>
        <dbReference type="ARBA" id="ARBA00023098"/>
    </source>
</evidence>
<evidence type="ECO:0000256" key="9">
    <source>
        <dbReference type="ARBA" id="ARBA00022955"/>
    </source>
</evidence>
<feature type="non-terminal residue" evidence="20">
    <location>
        <position position="1"/>
    </location>
</feature>
<comment type="caution">
    <text evidence="20">The sequence shown here is derived from an EMBL/GenBank/DDBJ whole genome shotgun (WGS) entry which is preliminary data.</text>
</comment>
<dbReference type="EMBL" id="VYZC01000046">
    <property type="protein sequence ID" value="NWS95833.1"/>
    <property type="molecule type" value="Genomic_DNA"/>
</dbReference>
<keyword evidence="13 16" id="KW-0753">Steroid metabolism</keyword>
<evidence type="ECO:0000256" key="16">
    <source>
        <dbReference type="RuleBase" id="RU363086"/>
    </source>
</evidence>
<dbReference type="PIRSF" id="PIRSF015950">
    <property type="entry name" value="Mev_P_decrbx"/>
    <property type="match status" value="1"/>
</dbReference>
<dbReference type="GO" id="GO:0006695">
    <property type="term" value="P:cholesterol biosynthetic process"/>
    <property type="evidence" value="ECO:0007669"/>
    <property type="project" value="UniProtKB-UniPathway"/>
</dbReference>
<dbReference type="GO" id="GO:0005524">
    <property type="term" value="F:ATP binding"/>
    <property type="evidence" value="ECO:0007669"/>
    <property type="project" value="UniProtKB-KW"/>
</dbReference>
<dbReference type="Gene3D" id="3.30.70.890">
    <property type="entry name" value="GHMP kinase, C-terminal domain"/>
    <property type="match status" value="1"/>
</dbReference>
<feature type="domain" description="Diphosphomevalonate decarboxylase-like N-terminal" evidence="19">
    <location>
        <begin position="18"/>
        <end position="187"/>
    </location>
</feature>
<evidence type="ECO:0000256" key="6">
    <source>
        <dbReference type="ARBA" id="ARBA00022516"/>
    </source>
</evidence>
<keyword evidence="16" id="KW-0153">Cholesterol metabolism</keyword>
<evidence type="ECO:0000313" key="20">
    <source>
        <dbReference type="EMBL" id="NWS95833.1"/>
    </source>
</evidence>
<feature type="domain" description="Mvd1 C-terminal" evidence="18">
    <location>
        <begin position="201"/>
        <end position="385"/>
    </location>
</feature>
<keyword evidence="6 16" id="KW-0444">Lipid biosynthesis</keyword>
<dbReference type="SUPFAM" id="SSF54211">
    <property type="entry name" value="Ribosomal protein S5 domain 2-like"/>
    <property type="match status" value="1"/>
</dbReference>